<proteinExistence type="predicted"/>
<dbReference type="Proteomes" id="UP000625711">
    <property type="component" value="Unassembled WGS sequence"/>
</dbReference>
<gene>
    <name evidence="1" type="ORF">GWI33_013261</name>
</gene>
<name>A0A834I436_RHYFE</name>
<reference evidence="1" key="1">
    <citation type="submission" date="2020-08" db="EMBL/GenBank/DDBJ databases">
        <title>Genome sequencing and assembly of the red palm weevil Rhynchophorus ferrugineus.</title>
        <authorList>
            <person name="Dias G.B."/>
            <person name="Bergman C.M."/>
            <person name="Manee M."/>
        </authorList>
    </citation>
    <scope>NUCLEOTIDE SEQUENCE</scope>
    <source>
        <strain evidence="1">AA-2017</strain>
        <tissue evidence="1">Whole larva</tissue>
    </source>
</reference>
<evidence type="ECO:0000313" key="2">
    <source>
        <dbReference type="Proteomes" id="UP000625711"/>
    </source>
</evidence>
<comment type="caution">
    <text evidence="1">The sequence shown here is derived from an EMBL/GenBank/DDBJ whole genome shotgun (WGS) entry which is preliminary data.</text>
</comment>
<protein>
    <submittedName>
        <fullName evidence="1">Uncharacterized protein</fullName>
    </submittedName>
</protein>
<evidence type="ECO:0000313" key="1">
    <source>
        <dbReference type="EMBL" id="KAF7274055.1"/>
    </source>
</evidence>
<keyword evidence="2" id="KW-1185">Reference proteome</keyword>
<dbReference type="EMBL" id="JAACXV010013108">
    <property type="protein sequence ID" value="KAF7274055.1"/>
    <property type="molecule type" value="Genomic_DNA"/>
</dbReference>
<sequence length="188" mass="21111">MKSSWPAKRIIFIPEHRRALACGSCSKFLRQTHPLSDNYSLAAARDRTSVRVGRGGIKTTTRKKRTNTWKILIVTQIGNLQIYPCTIGEKITKNPNDDPATANYQIFSLKLHNGRRPAPVWIYKLSLETHCHEIEVLTAPTMSIITSLVIVDGDAPKIQEGHAFTWQAGAVRSLFVFESCSMHLSKSH</sequence>
<dbReference type="AlphaFoldDB" id="A0A834I436"/>
<organism evidence="1 2">
    <name type="scientific">Rhynchophorus ferrugineus</name>
    <name type="common">Red palm weevil</name>
    <name type="synonym">Curculio ferrugineus</name>
    <dbReference type="NCBI Taxonomy" id="354439"/>
    <lineage>
        <taxon>Eukaryota</taxon>
        <taxon>Metazoa</taxon>
        <taxon>Ecdysozoa</taxon>
        <taxon>Arthropoda</taxon>
        <taxon>Hexapoda</taxon>
        <taxon>Insecta</taxon>
        <taxon>Pterygota</taxon>
        <taxon>Neoptera</taxon>
        <taxon>Endopterygota</taxon>
        <taxon>Coleoptera</taxon>
        <taxon>Polyphaga</taxon>
        <taxon>Cucujiformia</taxon>
        <taxon>Curculionidae</taxon>
        <taxon>Dryophthorinae</taxon>
        <taxon>Rhynchophorus</taxon>
    </lineage>
</organism>
<accession>A0A834I436</accession>